<dbReference type="AlphaFoldDB" id="A0A2J6Q2E4"/>
<protein>
    <submittedName>
        <fullName evidence="2">Uncharacterized protein</fullName>
    </submittedName>
</protein>
<evidence type="ECO:0000313" key="3">
    <source>
        <dbReference type="Proteomes" id="UP000235672"/>
    </source>
</evidence>
<feature type="compositionally biased region" description="Basic and acidic residues" evidence="1">
    <location>
        <begin position="116"/>
        <end position="127"/>
    </location>
</feature>
<evidence type="ECO:0000256" key="1">
    <source>
        <dbReference type="SAM" id="MobiDB-lite"/>
    </source>
</evidence>
<feature type="compositionally biased region" description="Low complexity" evidence="1">
    <location>
        <begin position="191"/>
        <end position="203"/>
    </location>
</feature>
<proteinExistence type="predicted"/>
<dbReference type="Proteomes" id="UP000235672">
    <property type="component" value="Unassembled WGS sequence"/>
</dbReference>
<gene>
    <name evidence="2" type="ORF">NA56DRAFT_704792</name>
</gene>
<reference evidence="2 3" key="1">
    <citation type="submission" date="2016-05" db="EMBL/GenBank/DDBJ databases">
        <title>A degradative enzymes factory behind the ericoid mycorrhizal symbiosis.</title>
        <authorList>
            <consortium name="DOE Joint Genome Institute"/>
            <person name="Martino E."/>
            <person name="Morin E."/>
            <person name="Grelet G."/>
            <person name="Kuo A."/>
            <person name="Kohler A."/>
            <person name="Daghino S."/>
            <person name="Barry K."/>
            <person name="Choi C."/>
            <person name="Cichocki N."/>
            <person name="Clum A."/>
            <person name="Copeland A."/>
            <person name="Hainaut M."/>
            <person name="Haridas S."/>
            <person name="Labutti K."/>
            <person name="Lindquist E."/>
            <person name="Lipzen A."/>
            <person name="Khouja H.-R."/>
            <person name="Murat C."/>
            <person name="Ohm R."/>
            <person name="Olson A."/>
            <person name="Spatafora J."/>
            <person name="Veneault-Fourrey C."/>
            <person name="Henrissat B."/>
            <person name="Grigoriev I."/>
            <person name="Martin F."/>
            <person name="Perotto S."/>
        </authorList>
    </citation>
    <scope>NUCLEOTIDE SEQUENCE [LARGE SCALE GENOMIC DNA]</scope>
    <source>
        <strain evidence="2 3">UAMH 7357</strain>
    </source>
</reference>
<evidence type="ECO:0000313" key="2">
    <source>
        <dbReference type="EMBL" id="PMD20449.1"/>
    </source>
</evidence>
<dbReference type="EMBL" id="KZ613485">
    <property type="protein sequence ID" value="PMD20449.1"/>
    <property type="molecule type" value="Genomic_DNA"/>
</dbReference>
<feature type="compositionally biased region" description="Polar residues" evidence="1">
    <location>
        <begin position="141"/>
        <end position="164"/>
    </location>
</feature>
<keyword evidence="3" id="KW-1185">Reference proteome</keyword>
<feature type="region of interest" description="Disordered" evidence="1">
    <location>
        <begin position="184"/>
        <end position="217"/>
    </location>
</feature>
<accession>A0A2J6Q2E4</accession>
<name>A0A2J6Q2E4_9HELO</name>
<sequence length="235" mass="25855">MTVDAVAWLIYGCARHGREGEVELWDCQHFGGFKPFQAPSSQDTVDPRKTLIVRCGPLVAARDRRLANGQYGGRVSRRLYWTESHKISSQQVQQTPDRFGSSEAQCRSRPPRRRPQSHEGPKIEAKRGTAKRQARPARGPSPTSLTLDPTNPTNDDAAPSSNLQRLPAGVDRDLLLVAGRCSGSTTTLHRTTSQAKSASSTTTHHPAQRIPSRRGGISLPIGLNTMHSTYCVQKR</sequence>
<organism evidence="2 3">
    <name type="scientific">Hyaloscypha hepaticicola</name>
    <dbReference type="NCBI Taxonomy" id="2082293"/>
    <lineage>
        <taxon>Eukaryota</taxon>
        <taxon>Fungi</taxon>
        <taxon>Dikarya</taxon>
        <taxon>Ascomycota</taxon>
        <taxon>Pezizomycotina</taxon>
        <taxon>Leotiomycetes</taxon>
        <taxon>Helotiales</taxon>
        <taxon>Hyaloscyphaceae</taxon>
        <taxon>Hyaloscypha</taxon>
    </lineage>
</organism>
<feature type="compositionally biased region" description="Polar residues" evidence="1">
    <location>
        <begin position="87"/>
        <end position="96"/>
    </location>
</feature>
<feature type="region of interest" description="Disordered" evidence="1">
    <location>
        <begin position="86"/>
        <end position="167"/>
    </location>
</feature>